<feature type="transmembrane region" description="Helical" evidence="1">
    <location>
        <begin position="153"/>
        <end position="181"/>
    </location>
</feature>
<protein>
    <submittedName>
        <fullName evidence="2">Uncharacterized protein</fullName>
    </submittedName>
</protein>
<proteinExistence type="predicted"/>
<dbReference type="OrthoDB" id="2457155at2759"/>
<organism evidence="2 3">
    <name type="scientific">Gigaspora margarita</name>
    <dbReference type="NCBI Taxonomy" id="4874"/>
    <lineage>
        <taxon>Eukaryota</taxon>
        <taxon>Fungi</taxon>
        <taxon>Fungi incertae sedis</taxon>
        <taxon>Mucoromycota</taxon>
        <taxon>Glomeromycotina</taxon>
        <taxon>Glomeromycetes</taxon>
        <taxon>Diversisporales</taxon>
        <taxon>Gigasporaceae</taxon>
        <taxon>Gigaspora</taxon>
    </lineage>
</organism>
<dbReference type="EMBL" id="WTPW01000633">
    <property type="protein sequence ID" value="KAF0492850.1"/>
    <property type="molecule type" value="Genomic_DNA"/>
</dbReference>
<name>A0A8H4AGT2_GIGMA</name>
<gene>
    <name evidence="2" type="ORF">F8M41_021523</name>
</gene>
<dbReference type="AlphaFoldDB" id="A0A8H4AGT2"/>
<accession>A0A8H4AGT2</accession>
<reference evidence="2 3" key="1">
    <citation type="journal article" date="2019" name="Environ. Microbiol.">
        <title>At the nexus of three kingdoms: the genome of the mycorrhizal fungus Gigaspora margarita provides insights into plant, endobacterial and fungal interactions.</title>
        <authorList>
            <person name="Venice F."/>
            <person name="Ghignone S."/>
            <person name="Salvioli di Fossalunga A."/>
            <person name="Amselem J."/>
            <person name="Novero M."/>
            <person name="Xianan X."/>
            <person name="Sedzielewska Toro K."/>
            <person name="Morin E."/>
            <person name="Lipzen A."/>
            <person name="Grigoriev I.V."/>
            <person name="Henrissat B."/>
            <person name="Martin F.M."/>
            <person name="Bonfante P."/>
        </authorList>
    </citation>
    <scope>NUCLEOTIDE SEQUENCE [LARGE SCALE GENOMIC DNA]</scope>
    <source>
        <strain evidence="2 3">BEG34</strain>
    </source>
</reference>
<evidence type="ECO:0000313" key="2">
    <source>
        <dbReference type="EMBL" id="KAF0492850.1"/>
    </source>
</evidence>
<dbReference type="Proteomes" id="UP000439903">
    <property type="component" value="Unassembled WGS sequence"/>
</dbReference>
<evidence type="ECO:0000256" key="1">
    <source>
        <dbReference type="SAM" id="Phobius"/>
    </source>
</evidence>
<sequence>MIPRQPRQNSFWEEFHRTLEKVPPTPGKLALIINNILVTIILTMFLIDDISADSILVRNRNENMTMLYGKYGYDSDREEFAEITIGYYCKDSDILGFGFMSNIPGAILSIPPAFPNLKDQIIGPDYQIIQCDQVDFLGSWRDQWCAYHQRRIILSWLLIFVWFTMGFIYLVIALLILLVVLCKKGYRISKLWVVYQYQYRKGLFLTWLKEQKEKSRQQQIIVNKEINMVEVVTIG</sequence>
<keyword evidence="1" id="KW-0812">Transmembrane</keyword>
<comment type="caution">
    <text evidence="2">The sequence shown here is derived from an EMBL/GenBank/DDBJ whole genome shotgun (WGS) entry which is preliminary data.</text>
</comment>
<evidence type="ECO:0000313" key="3">
    <source>
        <dbReference type="Proteomes" id="UP000439903"/>
    </source>
</evidence>
<keyword evidence="1" id="KW-1133">Transmembrane helix</keyword>
<keyword evidence="3" id="KW-1185">Reference proteome</keyword>
<keyword evidence="1" id="KW-0472">Membrane</keyword>